<dbReference type="GeneID" id="34455710"/>
<reference evidence="2" key="1">
    <citation type="journal article" date="2017" name="Genome Biol.">
        <title>Comparative genomics reveals high biological diversity and specific adaptations in the industrially and medically important fungal genus Aspergillus.</title>
        <authorList>
            <person name="de Vries R.P."/>
            <person name="Riley R."/>
            <person name="Wiebenga A."/>
            <person name="Aguilar-Osorio G."/>
            <person name="Amillis S."/>
            <person name="Uchima C.A."/>
            <person name="Anderluh G."/>
            <person name="Asadollahi M."/>
            <person name="Askin M."/>
            <person name="Barry K."/>
            <person name="Battaglia E."/>
            <person name="Bayram O."/>
            <person name="Benocci T."/>
            <person name="Braus-Stromeyer S.A."/>
            <person name="Caldana C."/>
            <person name="Canovas D."/>
            <person name="Cerqueira G.C."/>
            <person name="Chen F."/>
            <person name="Chen W."/>
            <person name="Choi C."/>
            <person name="Clum A."/>
            <person name="Dos Santos R.A."/>
            <person name="Damasio A.R."/>
            <person name="Diallinas G."/>
            <person name="Emri T."/>
            <person name="Fekete E."/>
            <person name="Flipphi M."/>
            <person name="Freyberg S."/>
            <person name="Gallo A."/>
            <person name="Gournas C."/>
            <person name="Habgood R."/>
            <person name="Hainaut M."/>
            <person name="Harispe M.L."/>
            <person name="Henrissat B."/>
            <person name="Hilden K.S."/>
            <person name="Hope R."/>
            <person name="Hossain A."/>
            <person name="Karabika E."/>
            <person name="Karaffa L."/>
            <person name="Karanyi Z."/>
            <person name="Krasevec N."/>
            <person name="Kuo A."/>
            <person name="Kusch H."/>
            <person name="LaButti K."/>
            <person name="Lagendijk E.L."/>
            <person name="Lapidus A."/>
            <person name="Levasseur A."/>
            <person name="Lindquist E."/>
            <person name="Lipzen A."/>
            <person name="Logrieco A.F."/>
            <person name="MacCabe A."/>
            <person name="Maekelae M.R."/>
            <person name="Malavazi I."/>
            <person name="Melin P."/>
            <person name="Meyer V."/>
            <person name="Mielnichuk N."/>
            <person name="Miskei M."/>
            <person name="Molnar A.P."/>
            <person name="Mule G."/>
            <person name="Ngan C.Y."/>
            <person name="Orejas M."/>
            <person name="Orosz E."/>
            <person name="Ouedraogo J.P."/>
            <person name="Overkamp K.M."/>
            <person name="Park H.-S."/>
            <person name="Perrone G."/>
            <person name="Piumi F."/>
            <person name="Punt P.J."/>
            <person name="Ram A.F."/>
            <person name="Ramon A."/>
            <person name="Rauscher S."/>
            <person name="Record E."/>
            <person name="Riano-Pachon D.M."/>
            <person name="Robert V."/>
            <person name="Roehrig J."/>
            <person name="Ruller R."/>
            <person name="Salamov A."/>
            <person name="Salih N.S."/>
            <person name="Samson R.A."/>
            <person name="Sandor E."/>
            <person name="Sanguinetti M."/>
            <person name="Schuetze T."/>
            <person name="Sepcic K."/>
            <person name="Shelest E."/>
            <person name="Sherlock G."/>
            <person name="Sophianopoulou V."/>
            <person name="Squina F.M."/>
            <person name="Sun H."/>
            <person name="Susca A."/>
            <person name="Todd R.B."/>
            <person name="Tsang A."/>
            <person name="Unkles S.E."/>
            <person name="van de Wiele N."/>
            <person name="van Rossen-Uffink D."/>
            <person name="Oliveira J.V."/>
            <person name="Vesth T.C."/>
            <person name="Visser J."/>
            <person name="Yu J.-H."/>
            <person name="Zhou M."/>
            <person name="Andersen M.R."/>
            <person name="Archer D.B."/>
            <person name="Baker S.E."/>
            <person name="Benoit I."/>
            <person name="Brakhage A.A."/>
            <person name="Braus G.H."/>
            <person name="Fischer R."/>
            <person name="Frisvad J.C."/>
            <person name="Goldman G.H."/>
            <person name="Houbraken J."/>
            <person name="Oakley B."/>
            <person name="Pocsi I."/>
            <person name="Scazzocchio C."/>
            <person name="Seiboth B."/>
            <person name="vanKuyk P.A."/>
            <person name="Wortman J."/>
            <person name="Dyer P.S."/>
            <person name="Grigoriev I.V."/>
        </authorList>
    </citation>
    <scope>NUCLEOTIDE SEQUENCE [LARGE SCALE GENOMIC DNA]</scope>
    <source>
        <strain evidence="2">CBS 516.65</strain>
    </source>
</reference>
<accession>A0A1L9VW86</accession>
<organism evidence="1 2">
    <name type="scientific">Aspergillus glaucus CBS 516.65</name>
    <dbReference type="NCBI Taxonomy" id="1160497"/>
    <lineage>
        <taxon>Eukaryota</taxon>
        <taxon>Fungi</taxon>
        <taxon>Dikarya</taxon>
        <taxon>Ascomycota</taxon>
        <taxon>Pezizomycotina</taxon>
        <taxon>Eurotiomycetes</taxon>
        <taxon>Eurotiomycetidae</taxon>
        <taxon>Eurotiales</taxon>
        <taxon>Aspergillaceae</taxon>
        <taxon>Aspergillus</taxon>
        <taxon>Aspergillus subgen. Aspergillus</taxon>
    </lineage>
</organism>
<protein>
    <submittedName>
        <fullName evidence="1">Uncharacterized protein</fullName>
    </submittedName>
</protein>
<dbReference type="Proteomes" id="UP000184300">
    <property type="component" value="Unassembled WGS sequence"/>
</dbReference>
<evidence type="ECO:0000313" key="2">
    <source>
        <dbReference type="Proteomes" id="UP000184300"/>
    </source>
</evidence>
<dbReference type="RefSeq" id="XP_022404855.1">
    <property type="nucleotide sequence ID" value="XM_022539449.1"/>
</dbReference>
<dbReference type="AlphaFoldDB" id="A0A1L9VW86"/>
<dbReference type="STRING" id="1160497.A0A1L9VW86"/>
<keyword evidence="2" id="KW-1185">Reference proteome</keyword>
<dbReference type="OrthoDB" id="5377405at2759"/>
<sequence length="184" mass="20991">MRELAGSTMKGITAGVALWLTTINYFFSLATYHDRRNPSLNVKEWQHQAERRAFELPDSCHALVKLLLITQFGHCDMLPDEQLPGLDCVADSIVKSFHHITNSEITWPMFDDAARTVPLLFNSLYTISFNLLGQLKTFDDLEQVTPESGKILTLPKLTQLASMIDCNFSWDDLLPFYQLQQLQP</sequence>
<dbReference type="EMBL" id="KV878890">
    <property type="protein sequence ID" value="OJJ88172.1"/>
    <property type="molecule type" value="Genomic_DNA"/>
</dbReference>
<dbReference type="VEuPathDB" id="FungiDB:ASPGLDRAFT_1036631"/>
<proteinExistence type="predicted"/>
<name>A0A1L9VW86_ASPGL</name>
<gene>
    <name evidence="1" type="ORF">ASPGLDRAFT_1036631</name>
</gene>
<evidence type="ECO:0000313" key="1">
    <source>
        <dbReference type="EMBL" id="OJJ88172.1"/>
    </source>
</evidence>